<name>A0ABR2QT44_9ROSI</name>
<dbReference type="EMBL" id="JBBPBN010000032">
    <property type="protein sequence ID" value="KAK9003827.1"/>
    <property type="molecule type" value="Genomic_DNA"/>
</dbReference>
<evidence type="ECO:0000313" key="3">
    <source>
        <dbReference type="Proteomes" id="UP001396334"/>
    </source>
</evidence>
<protein>
    <submittedName>
        <fullName evidence="2">Uncharacterized protein</fullName>
    </submittedName>
</protein>
<gene>
    <name evidence="2" type="ORF">V6N11_018723</name>
</gene>
<feature type="region of interest" description="Disordered" evidence="1">
    <location>
        <begin position="308"/>
        <end position="343"/>
    </location>
</feature>
<sequence>MLHVFSDISAPPTALPSSVGADNSRPDVDPLNPGRIVDPPIDAMSEMDVSDPVQIDKQHFAASPSPPSYKDTLMASESHQPVTADIFDDDEVVLLEGDVTRSDVDGLISIQFSKRVQALAMKNLELTVVIKLLGRRIGYNTLRSRLCDLCHQPNYVPLVIQESSFNPIFEEDPPVAPNPPPATSTATASLPASVTIKPIDIGTFGAPSGEVFPLVHKGSLPTIVMTRGKEPMPHVSKPAKHRSPPKQLSLVASRKAVTVQLPVVGPSSKPSSLTNRRSSTLSSARFAPFPRLSPKFNKSKHTTVVISENADTNVPGDDSSPMIFPPSEPPVGTVGTPRGVAEK</sequence>
<feature type="region of interest" description="Disordered" evidence="1">
    <location>
        <begin position="263"/>
        <end position="282"/>
    </location>
</feature>
<reference evidence="2 3" key="1">
    <citation type="journal article" date="2024" name="G3 (Bethesda)">
        <title>Genome assembly of Hibiscus sabdariffa L. provides insights into metabolisms of medicinal natural products.</title>
        <authorList>
            <person name="Kim T."/>
        </authorList>
    </citation>
    <scope>NUCLEOTIDE SEQUENCE [LARGE SCALE GENOMIC DNA]</scope>
    <source>
        <strain evidence="2">TK-2024</strain>
        <tissue evidence="2">Old leaves</tissue>
    </source>
</reference>
<feature type="compositionally biased region" description="Low complexity" evidence="1">
    <location>
        <begin position="271"/>
        <end position="282"/>
    </location>
</feature>
<proteinExistence type="predicted"/>
<dbReference type="Proteomes" id="UP001396334">
    <property type="component" value="Unassembled WGS sequence"/>
</dbReference>
<feature type="region of interest" description="Disordered" evidence="1">
    <location>
        <begin position="229"/>
        <end position="248"/>
    </location>
</feature>
<organism evidence="2 3">
    <name type="scientific">Hibiscus sabdariffa</name>
    <name type="common">roselle</name>
    <dbReference type="NCBI Taxonomy" id="183260"/>
    <lineage>
        <taxon>Eukaryota</taxon>
        <taxon>Viridiplantae</taxon>
        <taxon>Streptophyta</taxon>
        <taxon>Embryophyta</taxon>
        <taxon>Tracheophyta</taxon>
        <taxon>Spermatophyta</taxon>
        <taxon>Magnoliopsida</taxon>
        <taxon>eudicotyledons</taxon>
        <taxon>Gunneridae</taxon>
        <taxon>Pentapetalae</taxon>
        <taxon>rosids</taxon>
        <taxon>malvids</taxon>
        <taxon>Malvales</taxon>
        <taxon>Malvaceae</taxon>
        <taxon>Malvoideae</taxon>
        <taxon>Hibiscus</taxon>
    </lineage>
</organism>
<keyword evidence="3" id="KW-1185">Reference proteome</keyword>
<feature type="region of interest" description="Disordered" evidence="1">
    <location>
        <begin position="1"/>
        <end position="33"/>
    </location>
</feature>
<accession>A0ABR2QT44</accession>
<evidence type="ECO:0000256" key="1">
    <source>
        <dbReference type="SAM" id="MobiDB-lite"/>
    </source>
</evidence>
<evidence type="ECO:0000313" key="2">
    <source>
        <dbReference type="EMBL" id="KAK9003827.1"/>
    </source>
</evidence>
<comment type="caution">
    <text evidence="2">The sequence shown here is derived from an EMBL/GenBank/DDBJ whole genome shotgun (WGS) entry which is preliminary data.</text>
</comment>